<dbReference type="InterPro" id="IPR000700">
    <property type="entry name" value="PAS-assoc_C"/>
</dbReference>
<dbReference type="SUPFAM" id="SSF55785">
    <property type="entry name" value="PYP-like sensor domain (PAS domain)"/>
    <property type="match status" value="1"/>
</dbReference>
<dbReference type="EMBL" id="BAAFGK010000001">
    <property type="protein sequence ID" value="GAB0055828.1"/>
    <property type="molecule type" value="Genomic_DNA"/>
</dbReference>
<feature type="modified residue" description="4-aspartylphosphate" evidence="5">
    <location>
        <position position="862"/>
    </location>
</feature>
<dbReference type="PANTHER" id="PTHR45339:SF5">
    <property type="entry name" value="HISTIDINE KINASE"/>
    <property type="match status" value="1"/>
</dbReference>
<keyword evidence="4" id="KW-0902">Two-component regulatory system</keyword>
<evidence type="ECO:0000256" key="3">
    <source>
        <dbReference type="ARBA" id="ARBA00022553"/>
    </source>
</evidence>
<evidence type="ECO:0000259" key="6">
    <source>
        <dbReference type="PROSITE" id="PS50109"/>
    </source>
</evidence>
<dbReference type="InterPro" id="IPR036890">
    <property type="entry name" value="HATPase_C_sf"/>
</dbReference>
<dbReference type="Pfam" id="PF01627">
    <property type="entry name" value="Hpt"/>
    <property type="match status" value="1"/>
</dbReference>
<dbReference type="InterPro" id="IPR005467">
    <property type="entry name" value="His_kinase_dom"/>
</dbReference>
<gene>
    <name evidence="10" type="primary">rcsC_3</name>
    <name evidence="10" type="ORF">SIID45300_00125</name>
</gene>
<feature type="domain" description="Response regulatory" evidence="7">
    <location>
        <begin position="813"/>
        <end position="933"/>
    </location>
</feature>
<evidence type="ECO:0000256" key="2">
    <source>
        <dbReference type="ARBA" id="ARBA00012438"/>
    </source>
</evidence>
<feature type="modified residue" description="4-aspartylphosphate" evidence="5">
    <location>
        <position position="176"/>
    </location>
</feature>
<dbReference type="CDD" id="cd00130">
    <property type="entry name" value="PAS"/>
    <property type="match status" value="1"/>
</dbReference>
<dbReference type="PROSITE" id="PS50110">
    <property type="entry name" value="RESPONSE_REGULATORY"/>
    <property type="match status" value="2"/>
</dbReference>
<dbReference type="PRINTS" id="PR00344">
    <property type="entry name" value="BCTRLSENSOR"/>
</dbReference>
<dbReference type="InterPro" id="IPR011006">
    <property type="entry name" value="CheY-like_superfamily"/>
</dbReference>
<dbReference type="PANTHER" id="PTHR45339">
    <property type="entry name" value="HYBRID SIGNAL TRANSDUCTION HISTIDINE KINASE J"/>
    <property type="match status" value="1"/>
</dbReference>
<dbReference type="Pfam" id="PF00512">
    <property type="entry name" value="HisKA"/>
    <property type="match status" value="1"/>
</dbReference>
<dbReference type="PROSITE" id="PS50112">
    <property type="entry name" value="PAS"/>
    <property type="match status" value="1"/>
</dbReference>
<dbReference type="InterPro" id="IPR035965">
    <property type="entry name" value="PAS-like_dom_sf"/>
</dbReference>
<dbReference type="InterPro" id="IPR008207">
    <property type="entry name" value="Sig_transdc_His_kin_Hpt_dom"/>
</dbReference>
<dbReference type="InterPro" id="IPR000014">
    <property type="entry name" value="PAS"/>
</dbReference>
<evidence type="ECO:0000259" key="8">
    <source>
        <dbReference type="PROSITE" id="PS50112"/>
    </source>
</evidence>
<dbReference type="CDD" id="cd16922">
    <property type="entry name" value="HATPase_EvgS-ArcB-TorS-like"/>
    <property type="match status" value="1"/>
</dbReference>
<comment type="catalytic activity">
    <reaction evidence="1">
        <text>ATP + protein L-histidine = ADP + protein N-phospho-L-histidine.</text>
        <dbReference type="EC" id="2.7.13.3"/>
    </reaction>
</comment>
<evidence type="ECO:0000256" key="5">
    <source>
        <dbReference type="PROSITE-ProRule" id="PRU00169"/>
    </source>
</evidence>
<dbReference type="Pfam" id="PF02518">
    <property type="entry name" value="HATPase_c"/>
    <property type="match status" value="1"/>
</dbReference>
<feature type="domain" description="PAS" evidence="8">
    <location>
        <begin position="273"/>
        <end position="329"/>
    </location>
</feature>
<dbReference type="InterPro" id="IPR004358">
    <property type="entry name" value="Sig_transdc_His_kin-like_C"/>
</dbReference>
<dbReference type="SUPFAM" id="SSF47226">
    <property type="entry name" value="Histidine-containing phosphotransfer domain, HPT domain"/>
    <property type="match status" value="1"/>
</dbReference>
<dbReference type="NCBIfam" id="TIGR00229">
    <property type="entry name" value="sensory_box"/>
    <property type="match status" value="1"/>
</dbReference>
<dbReference type="Gene3D" id="1.10.287.130">
    <property type="match status" value="1"/>
</dbReference>
<dbReference type="SUPFAM" id="SSF52172">
    <property type="entry name" value="CheY-like"/>
    <property type="match status" value="3"/>
</dbReference>
<dbReference type="Gene3D" id="3.30.565.10">
    <property type="entry name" value="Histidine kinase-like ATPase, C-terminal domain"/>
    <property type="match status" value="1"/>
</dbReference>
<dbReference type="SUPFAM" id="SSF55874">
    <property type="entry name" value="ATPase domain of HSP90 chaperone/DNA topoisomerase II/histidine kinase"/>
    <property type="match status" value="1"/>
</dbReference>
<dbReference type="InterPro" id="IPR036641">
    <property type="entry name" value="HPT_dom_sf"/>
</dbReference>
<dbReference type="Gene3D" id="3.40.50.2300">
    <property type="match status" value="3"/>
</dbReference>
<keyword evidence="11" id="KW-1185">Reference proteome</keyword>
<reference evidence="10 11" key="1">
    <citation type="submission" date="2024-05" db="EMBL/GenBank/DDBJ databases">
        <authorList>
            <consortium name="Candidatus Magnetaquicoccaceae bacterium FCR-1 genome sequencing consortium"/>
            <person name="Shimoshige H."/>
            <person name="Shimamura S."/>
            <person name="Taoka A."/>
            <person name="Kobayashi H."/>
            <person name="Maekawa T."/>
        </authorList>
    </citation>
    <scope>NUCLEOTIDE SEQUENCE [LARGE SCALE GENOMIC DNA]</scope>
    <source>
        <strain evidence="10 11">FCR-1</strain>
    </source>
</reference>
<proteinExistence type="predicted"/>
<dbReference type="InterPro" id="IPR003661">
    <property type="entry name" value="HisK_dim/P_dom"/>
</dbReference>
<evidence type="ECO:0000256" key="4">
    <source>
        <dbReference type="ARBA" id="ARBA00023012"/>
    </source>
</evidence>
<dbReference type="SMART" id="SM00388">
    <property type="entry name" value="HisKA"/>
    <property type="match status" value="1"/>
</dbReference>
<evidence type="ECO:0000259" key="9">
    <source>
        <dbReference type="PROSITE" id="PS50113"/>
    </source>
</evidence>
<protein>
    <recommendedName>
        <fullName evidence="2">histidine kinase</fullName>
        <ecNumber evidence="2">2.7.13.3</ecNumber>
    </recommendedName>
</protein>
<name>A0ABQ0C4L5_9PROT</name>
<dbReference type="CDD" id="cd17546">
    <property type="entry name" value="REC_hyHK_CKI1_RcsC-like"/>
    <property type="match status" value="1"/>
</dbReference>
<feature type="domain" description="Response regulatory" evidence="7">
    <location>
        <begin position="126"/>
        <end position="243"/>
    </location>
</feature>
<keyword evidence="10" id="KW-0808">Transferase</keyword>
<dbReference type="Pfam" id="PF00989">
    <property type="entry name" value="PAS"/>
    <property type="match status" value="1"/>
</dbReference>
<evidence type="ECO:0000259" key="7">
    <source>
        <dbReference type="PROSITE" id="PS50110"/>
    </source>
</evidence>
<dbReference type="InterPro" id="IPR003594">
    <property type="entry name" value="HATPase_dom"/>
</dbReference>
<dbReference type="SMART" id="SM00448">
    <property type="entry name" value="REC"/>
    <property type="match status" value="2"/>
</dbReference>
<dbReference type="PROSITE" id="PS50113">
    <property type="entry name" value="PAC"/>
    <property type="match status" value="1"/>
</dbReference>
<dbReference type="PROSITE" id="PS50109">
    <property type="entry name" value="HIS_KIN"/>
    <property type="match status" value="1"/>
</dbReference>
<dbReference type="InterPro" id="IPR001789">
    <property type="entry name" value="Sig_transdc_resp-reg_receiver"/>
</dbReference>
<feature type="domain" description="Histidine kinase" evidence="6">
    <location>
        <begin position="421"/>
        <end position="643"/>
    </location>
</feature>
<accession>A0ABQ0C4L5</accession>
<comment type="caution">
    <text evidence="10">The sequence shown here is derived from an EMBL/GenBank/DDBJ whole genome shotgun (WGS) entry which is preliminary data.</text>
</comment>
<evidence type="ECO:0000313" key="10">
    <source>
        <dbReference type="EMBL" id="GAB0055828.1"/>
    </source>
</evidence>
<sequence>MEKILLVESSKSFAALLRQRIETELHFQVFWAATMASAKEIVRQEGNDFFLGILGLYLADAPNGEIVDYIQSLDIPSVVFTGEIKDDVRASVISKRVLDYFIKDNASSIDAVLYFIDRLRKNASIKAMVVDDSKSSRYHVGQFLKRCNFQVLEAADGPAALELLLEHPDVRLILVDYEMPGMNGFQLIKRIRPRHTRDRTAIIGLSSHGSTDMATQFLKAGANDFLTKPFRDEELLCRVSQNIEIIEKNVHFENLVAERTSRLMEAHEQLKSRERRLGSILNTALDAIITADAEGRVIGFNPAAEKLFGYSSQEALGKTVAELIIPPDQRDGHLSGMERWKATSTDRNGTLRRRIEAPAMRADGEIIDMEMALTSDVLDGDTIFTAFLHDITDRKQLLKSLEETLQVAESSNRAKSEFLANMSHEIRSPMNAIIGMTDLVLGTELTEVQRDNLLIVQNASQTLLDLINSILDLSKIEAGRFKLESIPFDVHGRIGAACETMAIRAYQKRIGFHCRISPDLPETLVGDPLRLSQVIINLIANAIKFTEKGEVVLNVQRASEETDGSVLLQFSVSDSGIGIPADRLELIFDRFTQVDGSTTRKYGGTGLGLTICRSITHLMGGNIWVESTLGEGSVFHFTARFATGRRAPSGQEAVMEARGGGGEVSLPMAGLRIVAAYDNPTGRDILNDLLDQAGAQTTMVADLEALRGVLRQAAERGAPHDLLIVDYHLLRNAESVPPELSQRDGWKNRPVVTAPPARRVEETLLADAFSDAVPFSEPALRFPLLRAVNRALGRVTASAPPRRIGGRRPITLRILVVDDMINNQKVALNLLEQAGHEVALAGNGNEALAILKTKPFDVVLMDLQMPELDGHETTRRIRAADPEQFPNTRTPIIACTAHALETDRQRCQEDGMNGFLRKPYRAEELHAALEPFLRKPATPAAEKADAPTGIAAVLKPVEGDPQEIDRQRRAFLERAPEQASRLRKALQADDFHQAQDEVEWFKSSSDRIGAYRVKWQAMRLRGQVELKNKPLSLAQLDAMEEEYRKISAILDAPANE</sequence>
<keyword evidence="3 5" id="KW-0597">Phosphoprotein</keyword>
<dbReference type="Pfam" id="PF00072">
    <property type="entry name" value="Response_reg"/>
    <property type="match status" value="2"/>
</dbReference>
<keyword evidence="10" id="KW-0418">Kinase</keyword>
<evidence type="ECO:0000256" key="1">
    <source>
        <dbReference type="ARBA" id="ARBA00000085"/>
    </source>
</evidence>
<feature type="domain" description="PAC" evidence="9">
    <location>
        <begin position="353"/>
        <end position="403"/>
    </location>
</feature>
<organism evidence="10 11">
    <name type="scientific">Candidatus Magnetaquiglobus chichijimensis</name>
    <dbReference type="NCBI Taxonomy" id="3141448"/>
    <lineage>
        <taxon>Bacteria</taxon>
        <taxon>Pseudomonadati</taxon>
        <taxon>Pseudomonadota</taxon>
        <taxon>Magnetococcia</taxon>
        <taxon>Magnetococcales</taxon>
        <taxon>Candidatus Magnetaquicoccaceae</taxon>
        <taxon>Candidatus Magnetaquiglobus</taxon>
    </lineage>
</organism>
<dbReference type="Gene3D" id="1.20.120.160">
    <property type="entry name" value="HPT domain"/>
    <property type="match status" value="1"/>
</dbReference>
<dbReference type="GO" id="GO:0004673">
    <property type="term" value="F:protein histidine kinase activity"/>
    <property type="evidence" value="ECO:0007669"/>
    <property type="project" value="UniProtKB-EC"/>
</dbReference>
<dbReference type="Proteomes" id="UP001628193">
    <property type="component" value="Unassembled WGS sequence"/>
</dbReference>
<dbReference type="Gene3D" id="3.30.450.20">
    <property type="entry name" value="PAS domain"/>
    <property type="match status" value="1"/>
</dbReference>
<dbReference type="SUPFAM" id="SSF47384">
    <property type="entry name" value="Homodimeric domain of signal transducing histidine kinase"/>
    <property type="match status" value="1"/>
</dbReference>
<dbReference type="RefSeq" id="WP_420903540.1">
    <property type="nucleotide sequence ID" value="NZ_BAAFGK010000001.1"/>
</dbReference>
<dbReference type="CDD" id="cd00082">
    <property type="entry name" value="HisKA"/>
    <property type="match status" value="1"/>
</dbReference>
<dbReference type="EC" id="2.7.13.3" evidence="2"/>
<dbReference type="InterPro" id="IPR013767">
    <property type="entry name" value="PAS_fold"/>
</dbReference>
<evidence type="ECO:0000313" key="11">
    <source>
        <dbReference type="Proteomes" id="UP001628193"/>
    </source>
</evidence>
<reference evidence="10 11" key="2">
    <citation type="submission" date="2024-09" db="EMBL/GenBank/DDBJ databases">
        <title>Draft genome sequence of Candidatus Magnetaquicoccaceae bacterium FCR-1.</title>
        <authorList>
            <person name="Shimoshige H."/>
            <person name="Shimamura S."/>
            <person name="Taoka A."/>
            <person name="Kobayashi H."/>
            <person name="Maekawa T."/>
        </authorList>
    </citation>
    <scope>NUCLEOTIDE SEQUENCE [LARGE SCALE GENOMIC DNA]</scope>
    <source>
        <strain evidence="10 11">FCR-1</strain>
    </source>
</reference>
<dbReference type="SMART" id="SM00387">
    <property type="entry name" value="HATPase_c"/>
    <property type="match status" value="1"/>
</dbReference>
<dbReference type="CDD" id="cd17544">
    <property type="entry name" value="REC_2_GGDEF"/>
    <property type="match status" value="1"/>
</dbReference>
<dbReference type="InterPro" id="IPR036097">
    <property type="entry name" value="HisK_dim/P_sf"/>
</dbReference>
<dbReference type="SMART" id="SM00091">
    <property type="entry name" value="PAS"/>
    <property type="match status" value="1"/>
</dbReference>